<feature type="transmembrane region" description="Helical" evidence="1">
    <location>
        <begin position="115"/>
        <end position="139"/>
    </location>
</feature>
<protein>
    <recommendedName>
        <fullName evidence="4">Beta-carotene 15,15'-monooxygenase</fullName>
    </recommendedName>
</protein>
<dbReference type="Proteomes" id="UP000006381">
    <property type="component" value="Chromosome"/>
</dbReference>
<dbReference type="AlphaFoldDB" id="Q5FMD8"/>
<keyword evidence="3" id="KW-1185">Reference proteome</keyword>
<dbReference type="STRING" id="272621.LBA0242"/>
<dbReference type="PATRIC" id="fig|272621.13.peg.231"/>
<dbReference type="eggNOG" id="COG1476">
    <property type="taxonomic scope" value="Bacteria"/>
</dbReference>
<name>Q5FMD8_LACAC</name>
<organism evidence="3">
    <name type="scientific">Lactobacillus acidophilus (strain ATCC 700396 / NCK56 / N2 / NCFM)</name>
    <dbReference type="NCBI Taxonomy" id="272621"/>
    <lineage>
        <taxon>Bacteria</taxon>
        <taxon>Bacillati</taxon>
        <taxon>Bacillota</taxon>
        <taxon>Bacilli</taxon>
        <taxon>Lactobacillales</taxon>
        <taxon>Lactobacillaceae</taxon>
        <taxon>Lactobacillus</taxon>
    </lineage>
</organism>
<keyword evidence="1" id="KW-0812">Transmembrane</keyword>
<dbReference type="GeneID" id="93290655"/>
<dbReference type="RefSeq" id="WP_011254091.1">
    <property type="nucleotide sequence ID" value="NC_006814.3"/>
</dbReference>
<evidence type="ECO:0000256" key="1">
    <source>
        <dbReference type="SAM" id="Phobius"/>
    </source>
</evidence>
<feature type="transmembrane region" description="Helical" evidence="1">
    <location>
        <begin position="151"/>
        <end position="171"/>
    </location>
</feature>
<evidence type="ECO:0000313" key="2">
    <source>
        <dbReference type="EMBL" id="AAV42136.1"/>
    </source>
</evidence>
<feature type="transmembrane region" description="Helical" evidence="1">
    <location>
        <begin position="56"/>
        <end position="79"/>
    </location>
</feature>
<dbReference type="BioCyc" id="LACI272621:G1G49-234-MONOMER"/>
<reference evidence="2 3" key="1">
    <citation type="journal article" date="2005" name="Proc. Natl. Acad. Sci. U.S.A.">
        <title>Complete genome sequence of the probiotic lactic acid bacterium Lactobacillus acidophilus NCFM.</title>
        <authorList>
            <person name="Altermann E."/>
            <person name="Russell W.M."/>
            <person name="Azcarate-Peril M.A."/>
            <person name="Barrangou R."/>
            <person name="Buck B.L."/>
            <person name="McAuliffe O."/>
            <person name="Souther N."/>
            <person name="Dobson A."/>
            <person name="Duong T."/>
            <person name="Callanan M."/>
            <person name="Lick S."/>
            <person name="Hamrick A."/>
            <person name="Cano R."/>
            <person name="Klaenhammer T.R."/>
        </authorList>
    </citation>
    <scope>NUCLEOTIDE SEQUENCE [LARGE SCALE GENOMIC DNA]</scope>
    <source>
        <strain evidence="3">ATCC 700396 / NCK56 / N2 / NCFM</strain>
    </source>
</reference>
<evidence type="ECO:0000313" key="3">
    <source>
        <dbReference type="Proteomes" id="UP000006381"/>
    </source>
</evidence>
<dbReference type="HOGENOM" id="CLU_060318_1_0_9"/>
<accession>Q5FMD8</accession>
<feature type="transmembrane region" description="Helical" evidence="1">
    <location>
        <begin position="203"/>
        <end position="221"/>
    </location>
</feature>
<feature type="transmembrane region" description="Helical" evidence="1">
    <location>
        <begin position="227"/>
        <end position="246"/>
    </location>
</feature>
<dbReference type="KEGG" id="lac:LBA0242"/>
<gene>
    <name evidence="2" type="ordered locus">LBA0242</name>
</gene>
<feature type="transmembrane region" description="Helical" evidence="1">
    <location>
        <begin position="21"/>
        <end position="44"/>
    </location>
</feature>
<keyword evidence="1" id="KW-1133">Transmembrane helix</keyword>
<evidence type="ECO:0008006" key="4">
    <source>
        <dbReference type="Google" id="ProtNLM"/>
    </source>
</evidence>
<dbReference type="EMBL" id="CP000033">
    <property type="protein sequence ID" value="AAV42136.1"/>
    <property type="molecule type" value="Genomic_DNA"/>
</dbReference>
<keyword evidence="1" id="KW-0472">Membrane</keyword>
<proteinExistence type="predicted"/>
<dbReference type="OrthoDB" id="9815852at2"/>
<sequence length="256" mass="28555">MTNILTKEQVNQFLTARKKAATLTATGVLLCILSSAPLLALISFARFSPSTPPLEIMISLGVIILLIIVATGVAFFIAANRHIKIYEKLEYEDCKLDEETTKQVQAQKEHYASTYTTMTIIATVLCIISAIPILCGAFFTPYLSGNQIDSLMTGLVAITLVLISIGVFFFVKNNTIEDGYDILLQVKDYSPKNKIGRKKMRKYATIYWLIATALYLGYSFVTENWEHSWIVWPIAGITYGIIEKLFSLKGNNLSSE</sequence>